<proteinExistence type="inferred from homology"/>
<comment type="caution">
    <text evidence="5">The sequence shown here is derived from an EMBL/GenBank/DDBJ whole genome shotgun (WGS) entry which is preliminary data.</text>
</comment>
<evidence type="ECO:0000256" key="3">
    <source>
        <dbReference type="ARBA" id="ARBA00013368"/>
    </source>
</evidence>
<comment type="subunit">
    <text evidence="2">Heterodimer of SbcC and SbcD.</text>
</comment>
<keyword evidence="6" id="KW-1185">Reference proteome</keyword>
<dbReference type="PANTHER" id="PTHR32114:SF2">
    <property type="entry name" value="ABC TRANSPORTER ABCH.3"/>
    <property type="match status" value="1"/>
</dbReference>
<dbReference type="OrthoDB" id="9795626at2"/>
<dbReference type="AlphaFoldDB" id="A0A2T0AN78"/>
<evidence type="ECO:0000256" key="1">
    <source>
        <dbReference type="ARBA" id="ARBA00006930"/>
    </source>
</evidence>
<sequence length="476" mass="55741">MNLKKYSNDIVYDELVNEIENAKDELEKKNKQNERNEQEIKNVEEAFNKITEQLRNSDNNTVKELERNERKNQGELKLFEMKLSECEKEIKKHIGENFKYYLSSFMVKDVDELLEDKKIQGVLPSNIKETFIDDLIKKKVCICGTCIEEGSKEYNSIIALKEKAGSKELDNAYYKLKALVKKINKTKNEFYSKLDSYLTDREYLKEKIYNINEELKNISEKLKNTDIEAIRMAEENRDRLRKTISLLNQKKGKLESEIEKLKKEIQIKEKKLTTLESNNKHIIKLQKEFNIISELETLNDEFRTLFTEIARKELDNRIKDVFSKIKNKDYRIPALTKNFELKITSKYSQIELDEEDKKDEILSTGEGQITSLSFIGALVSYAKDKKDDKILSKLTAEEYPIVMDSPFGNLDEIHTKNVAKNIGKLSSQVIIVVSRKQWEGYVHENIIDQVKRKYIMVDGVIEANSGEYTLIREMDI</sequence>
<evidence type="ECO:0000256" key="4">
    <source>
        <dbReference type="SAM" id="Coils"/>
    </source>
</evidence>
<protein>
    <recommendedName>
        <fullName evidence="3">Nuclease SbcCD subunit C</fullName>
    </recommendedName>
</protein>
<dbReference type="EMBL" id="PVXN01000057">
    <property type="protein sequence ID" value="PRR70318.1"/>
    <property type="molecule type" value="Genomic_DNA"/>
</dbReference>
<dbReference type="InterPro" id="IPR027417">
    <property type="entry name" value="P-loop_NTPase"/>
</dbReference>
<reference evidence="5 6" key="1">
    <citation type="submission" date="2018-03" db="EMBL/GenBank/DDBJ databases">
        <title>Genome sequence of Clostridium thermopalmarium DSM 5974.</title>
        <authorList>
            <person name="Poehlein A."/>
            <person name="Daniel R."/>
        </authorList>
    </citation>
    <scope>NUCLEOTIDE SEQUENCE [LARGE SCALE GENOMIC DNA]</scope>
    <source>
        <strain evidence="5 6">DSM 5974</strain>
    </source>
</reference>
<name>A0A2T0AN78_9CLOT</name>
<accession>A0A2T0AN78</accession>
<dbReference type="RefSeq" id="WP_106024658.1">
    <property type="nucleotide sequence ID" value="NZ_PVXN01000057.1"/>
</dbReference>
<gene>
    <name evidence="5" type="ORF">CPAL_22700</name>
</gene>
<evidence type="ECO:0000313" key="6">
    <source>
        <dbReference type="Proteomes" id="UP000239614"/>
    </source>
</evidence>
<dbReference type="PANTHER" id="PTHR32114">
    <property type="entry name" value="ABC TRANSPORTER ABCH.3"/>
    <property type="match status" value="1"/>
</dbReference>
<evidence type="ECO:0000256" key="2">
    <source>
        <dbReference type="ARBA" id="ARBA00011322"/>
    </source>
</evidence>
<comment type="similarity">
    <text evidence="1">Belongs to the SMC family. SbcC subfamily.</text>
</comment>
<dbReference type="Gene3D" id="3.40.50.300">
    <property type="entry name" value="P-loop containing nucleotide triphosphate hydrolases"/>
    <property type="match status" value="1"/>
</dbReference>
<keyword evidence="4" id="KW-0175">Coiled coil</keyword>
<dbReference type="Proteomes" id="UP000239614">
    <property type="component" value="Unassembled WGS sequence"/>
</dbReference>
<feature type="coiled-coil region" evidence="4">
    <location>
        <begin position="12"/>
        <end position="96"/>
    </location>
</feature>
<evidence type="ECO:0000313" key="5">
    <source>
        <dbReference type="EMBL" id="PRR70318.1"/>
    </source>
</evidence>
<organism evidence="5 6">
    <name type="scientific">Clostridium thermopalmarium DSM 5974</name>
    <dbReference type="NCBI Taxonomy" id="1121340"/>
    <lineage>
        <taxon>Bacteria</taxon>
        <taxon>Bacillati</taxon>
        <taxon>Bacillota</taxon>
        <taxon>Clostridia</taxon>
        <taxon>Eubacteriales</taxon>
        <taxon>Clostridiaceae</taxon>
        <taxon>Clostridium</taxon>
    </lineage>
</organism>
<feature type="coiled-coil region" evidence="4">
    <location>
        <begin position="169"/>
        <end position="278"/>
    </location>
</feature>